<dbReference type="InterPro" id="IPR050256">
    <property type="entry name" value="Glycosyltransferase_2"/>
</dbReference>
<dbReference type="Gene3D" id="3.90.550.10">
    <property type="entry name" value="Spore Coat Polysaccharide Biosynthesis Protein SpsA, Chain A"/>
    <property type="match status" value="1"/>
</dbReference>
<protein>
    <submittedName>
        <fullName evidence="2">Glucosyl-3-phosphoglycerate synthase</fullName>
        <ecNumber evidence="2">2.4.1.266</ecNumber>
    </submittedName>
</protein>
<dbReference type="Pfam" id="PF00535">
    <property type="entry name" value="Glycos_transf_2"/>
    <property type="match status" value="1"/>
</dbReference>
<keyword evidence="2" id="KW-0328">Glycosyltransferase</keyword>
<keyword evidence="3" id="KW-1185">Reference proteome</keyword>
<dbReference type="EMBL" id="CP027059">
    <property type="protein sequence ID" value="UQZ86650.1"/>
    <property type="molecule type" value="Genomic_DNA"/>
</dbReference>
<proteinExistence type="predicted"/>
<evidence type="ECO:0000259" key="1">
    <source>
        <dbReference type="Pfam" id="PF00535"/>
    </source>
</evidence>
<organism evidence="2 3">
    <name type="scientific">Paenibacillus konkukensis</name>
    <dbReference type="NCBI Taxonomy" id="2020716"/>
    <lineage>
        <taxon>Bacteria</taxon>
        <taxon>Bacillati</taxon>
        <taxon>Bacillota</taxon>
        <taxon>Bacilli</taxon>
        <taxon>Bacillales</taxon>
        <taxon>Paenibacillaceae</taxon>
        <taxon>Paenibacillus</taxon>
    </lineage>
</organism>
<dbReference type="InterPro" id="IPR029044">
    <property type="entry name" value="Nucleotide-diphossugar_trans"/>
</dbReference>
<sequence>MRPVRTPSSPRFKRPRLKVSVIIPVMNERRTLARVIREAKKLQPGVEIIAVVNGSTDGSENIARVSGARVIFYEQPLGHDVGRSVGARYASGDVLLFLDGDMVIPAQKLRPFIYAVERGVDVALNRYIGPTRLRSSAHPVVLAKHALNTAIGRADLRGASMTTIPHAVSRKALDAIGIENLAVPPKAQAMAVQKQLRVEAVHFIHVGLLNPVRRRGNRADPLGRLIVGDHLEALRWYTQSTNDRGLHTDLNRNRNMVR</sequence>
<dbReference type="InterPro" id="IPR001173">
    <property type="entry name" value="Glyco_trans_2-like"/>
</dbReference>
<feature type="domain" description="Glycosyltransferase 2-like" evidence="1">
    <location>
        <begin position="20"/>
        <end position="124"/>
    </location>
</feature>
<gene>
    <name evidence="2" type="primary">gpgS_2</name>
    <name evidence="2" type="ORF">SK3146_05943</name>
</gene>
<name>A0ABY4RXS6_9BACL</name>
<dbReference type="SUPFAM" id="SSF53448">
    <property type="entry name" value="Nucleotide-diphospho-sugar transferases"/>
    <property type="match status" value="1"/>
</dbReference>
<dbReference type="PANTHER" id="PTHR48090">
    <property type="entry name" value="UNDECAPRENYL-PHOSPHATE 4-DEOXY-4-FORMAMIDO-L-ARABINOSE TRANSFERASE-RELATED"/>
    <property type="match status" value="1"/>
</dbReference>
<keyword evidence="2" id="KW-0808">Transferase</keyword>
<dbReference type="EC" id="2.4.1.266" evidence="2"/>
<evidence type="ECO:0000313" key="2">
    <source>
        <dbReference type="EMBL" id="UQZ86650.1"/>
    </source>
</evidence>
<reference evidence="2" key="2">
    <citation type="journal article" date="2021" name="J Anim Sci Technol">
        <title>Complete genome sequence of Paenibacillus konkukensis sp. nov. SK3146 as a potential probiotic strain.</title>
        <authorList>
            <person name="Jung H.I."/>
            <person name="Park S."/>
            <person name="Niu K.M."/>
            <person name="Lee S.W."/>
            <person name="Kothari D."/>
            <person name="Yi K.J."/>
            <person name="Kim S.K."/>
        </authorList>
    </citation>
    <scope>NUCLEOTIDE SEQUENCE</scope>
    <source>
        <strain evidence="2">SK3146</strain>
    </source>
</reference>
<dbReference type="Proteomes" id="UP001057134">
    <property type="component" value="Chromosome"/>
</dbReference>
<evidence type="ECO:0000313" key="3">
    <source>
        <dbReference type="Proteomes" id="UP001057134"/>
    </source>
</evidence>
<reference evidence="2" key="1">
    <citation type="submission" date="2018-02" db="EMBL/GenBank/DDBJ databases">
        <authorList>
            <person name="Kim S.-K."/>
            <person name="Jung H.-I."/>
            <person name="Lee S.-W."/>
        </authorList>
    </citation>
    <scope>NUCLEOTIDE SEQUENCE</scope>
    <source>
        <strain evidence="2">SK3146</strain>
    </source>
</reference>
<dbReference type="GO" id="GO:0016757">
    <property type="term" value="F:glycosyltransferase activity"/>
    <property type="evidence" value="ECO:0007669"/>
    <property type="project" value="UniProtKB-KW"/>
</dbReference>
<accession>A0ABY4RXS6</accession>
<dbReference type="PANTHER" id="PTHR48090:SF7">
    <property type="entry name" value="RFBJ PROTEIN"/>
    <property type="match status" value="1"/>
</dbReference>